<name>A0ABM0IV72_ECHTE</name>
<sequence>MENNRNVTEFILMGLTQNPKMQKVVFVIFLILYTVTLSGNLLIVVTITTSQSLSSPMYFFLAHLSFIDTIYSSSSAPKLIVDSLHAKKIISFNGCMTQVYAEHIFGATEIILLTVMAYDRYVAICKPLHYTTIMSHRLCILLVGVAWAGGFVHATIQILFTVWLPFCGPNVIDHFMCDLYPLLKLVCMDTHTLGLFVAANSGFICLLNFLLLMVSYVVILRSLRTHSLEGRRKALSTCVSHITVVVLFFVPCIFVYLRPVTTLPIDKAVAVFYTMVAPMLNPLIYTLRNTEVKTAMRKLWSKKVSKFILGT</sequence>
<keyword evidence="2 8" id="KW-0812">Transmembrane</keyword>
<dbReference type="PROSITE" id="PS50262">
    <property type="entry name" value="G_PROTEIN_RECEP_F1_2"/>
    <property type="match status" value="1"/>
</dbReference>
<dbReference type="Proteomes" id="UP000694863">
    <property type="component" value="Unplaced"/>
</dbReference>
<dbReference type="CDD" id="cd15939">
    <property type="entry name" value="7tmA_OR4A-like"/>
    <property type="match status" value="1"/>
</dbReference>
<feature type="transmembrane region" description="Helical" evidence="9">
    <location>
        <begin position="24"/>
        <end position="45"/>
    </location>
</feature>
<feature type="transmembrane region" description="Helical" evidence="9">
    <location>
        <begin position="269"/>
        <end position="287"/>
    </location>
</feature>
<evidence type="ECO:0000259" key="10">
    <source>
        <dbReference type="PROSITE" id="PS50262"/>
    </source>
</evidence>
<comment type="subcellular location">
    <subcellularLocation>
        <location evidence="9">Cell membrane</location>
        <topology evidence="9">Multi-pass membrane protein</topology>
    </subcellularLocation>
    <subcellularLocation>
        <location evidence="1">Membrane</location>
        <topology evidence="1">Multi-pass membrane protein</topology>
    </subcellularLocation>
</comment>
<dbReference type="Gene3D" id="1.20.1070.10">
    <property type="entry name" value="Rhodopsin 7-helix transmembrane proteins"/>
    <property type="match status" value="1"/>
</dbReference>
<dbReference type="SUPFAM" id="SSF81321">
    <property type="entry name" value="Family A G protein-coupled receptor-like"/>
    <property type="match status" value="1"/>
</dbReference>
<keyword evidence="6 8" id="KW-0675">Receptor</keyword>
<keyword evidence="7 8" id="KW-0807">Transducer</keyword>
<accession>A0ABM0IV72</accession>
<keyword evidence="3 9" id="KW-1133">Transmembrane helix</keyword>
<feature type="transmembrane region" description="Helical" evidence="9">
    <location>
        <begin position="193"/>
        <end position="218"/>
    </location>
</feature>
<feature type="domain" description="G-protein coupled receptors family 1 profile" evidence="10">
    <location>
        <begin position="39"/>
        <end position="285"/>
    </location>
</feature>
<comment type="similarity">
    <text evidence="8">Belongs to the G-protein coupled receptor 1 family.</text>
</comment>
<keyword evidence="9" id="KW-0552">Olfaction</keyword>
<dbReference type="InterPro" id="IPR050427">
    <property type="entry name" value="Olfactory_Receptors"/>
</dbReference>
<evidence type="ECO:0000313" key="12">
    <source>
        <dbReference type="RefSeq" id="XP_004708515.3"/>
    </source>
</evidence>
<keyword evidence="9" id="KW-0716">Sensory transduction</keyword>
<evidence type="ECO:0000256" key="6">
    <source>
        <dbReference type="ARBA" id="ARBA00023170"/>
    </source>
</evidence>
<proteinExistence type="inferred from homology"/>
<dbReference type="PRINTS" id="PR00237">
    <property type="entry name" value="GPCRRHODOPSN"/>
</dbReference>
<evidence type="ECO:0000256" key="8">
    <source>
        <dbReference type="RuleBase" id="RU000688"/>
    </source>
</evidence>
<dbReference type="PANTHER" id="PTHR48002">
    <property type="entry name" value="OLFACTORY RECEPTOR"/>
    <property type="match status" value="1"/>
</dbReference>
<dbReference type="Pfam" id="PF13853">
    <property type="entry name" value="7tm_4"/>
    <property type="match status" value="1"/>
</dbReference>
<evidence type="ECO:0000256" key="5">
    <source>
        <dbReference type="ARBA" id="ARBA00023136"/>
    </source>
</evidence>
<evidence type="ECO:0000313" key="11">
    <source>
        <dbReference type="Proteomes" id="UP000694863"/>
    </source>
</evidence>
<gene>
    <name evidence="12" type="primary">LOC101640913</name>
</gene>
<evidence type="ECO:0000256" key="4">
    <source>
        <dbReference type="ARBA" id="ARBA00023040"/>
    </source>
</evidence>
<dbReference type="InterPro" id="IPR000725">
    <property type="entry name" value="Olfact_rcpt"/>
</dbReference>
<keyword evidence="5 9" id="KW-0472">Membrane</keyword>
<evidence type="ECO:0000256" key="7">
    <source>
        <dbReference type="ARBA" id="ARBA00023224"/>
    </source>
</evidence>
<reference evidence="12" key="1">
    <citation type="submission" date="2025-08" db="UniProtKB">
        <authorList>
            <consortium name="RefSeq"/>
        </authorList>
    </citation>
    <scope>IDENTIFICATION</scope>
</reference>
<feature type="transmembrane region" description="Helical" evidence="9">
    <location>
        <begin position="138"/>
        <end position="166"/>
    </location>
</feature>
<keyword evidence="11" id="KW-1185">Reference proteome</keyword>
<keyword evidence="9" id="KW-1003">Cell membrane</keyword>
<evidence type="ECO:0000256" key="1">
    <source>
        <dbReference type="ARBA" id="ARBA00004141"/>
    </source>
</evidence>
<feature type="transmembrane region" description="Helical" evidence="9">
    <location>
        <begin position="238"/>
        <end position="257"/>
    </location>
</feature>
<dbReference type="InterPro" id="IPR017452">
    <property type="entry name" value="GPCR_Rhodpsn_7TM"/>
</dbReference>
<dbReference type="InterPro" id="IPR000276">
    <property type="entry name" value="GPCR_Rhodpsn"/>
</dbReference>
<protein>
    <recommendedName>
        <fullName evidence="9">Olfactory receptor</fullName>
    </recommendedName>
</protein>
<dbReference type="RefSeq" id="XP_004708515.3">
    <property type="nucleotide sequence ID" value="XM_004708458.3"/>
</dbReference>
<evidence type="ECO:0000256" key="3">
    <source>
        <dbReference type="ARBA" id="ARBA00022989"/>
    </source>
</evidence>
<feature type="transmembrane region" description="Helical" evidence="9">
    <location>
        <begin position="100"/>
        <end position="118"/>
    </location>
</feature>
<dbReference type="PRINTS" id="PR00245">
    <property type="entry name" value="OLFACTORYR"/>
</dbReference>
<dbReference type="GeneID" id="101640913"/>
<evidence type="ECO:0000256" key="9">
    <source>
        <dbReference type="RuleBase" id="RU363047"/>
    </source>
</evidence>
<dbReference type="PROSITE" id="PS00237">
    <property type="entry name" value="G_PROTEIN_RECEP_F1_1"/>
    <property type="match status" value="1"/>
</dbReference>
<keyword evidence="4 8" id="KW-0297">G-protein coupled receptor</keyword>
<evidence type="ECO:0000256" key="2">
    <source>
        <dbReference type="ARBA" id="ARBA00022692"/>
    </source>
</evidence>
<organism evidence="11 12">
    <name type="scientific">Echinops telfairi</name>
    <name type="common">Lesser hedgehog tenrec</name>
    <dbReference type="NCBI Taxonomy" id="9371"/>
    <lineage>
        <taxon>Eukaryota</taxon>
        <taxon>Metazoa</taxon>
        <taxon>Chordata</taxon>
        <taxon>Craniata</taxon>
        <taxon>Vertebrata</taxon>
        <taxon>Euteleostomi</taxon>
        <taxon>Mammalia</taxon>
        <taxon>Eutheria</taxon>
        <taxon>Afrotheria</taxon>
        <taxon>Tenrecidae</taxon>
        <taxon>Tenrecinae</taxon>
        <taxon>Echinops</taxon>
    </lineage>
</organism>